<accession>A0A5D4KE96</accession>
<protein>
    <submittedName>
        <fullName evidence="2">GNAT family N-acetyltransferase</fullName>
    </submittedName>
</protein>
<dbReference type="InterPro" id="IPR016181">
    <property type="entry name" value="Acyl_CoA_acyltransferase"/>
</dbReference>
<dbReference type="Gene3D" id="3.40.630.30">
    <property type="match status" value="1"/>
</dbReference>
<dbReference type="GO" id="GO:0016747">
    <property type="term" value="F:acyltransferase activity, transferring groups other than amino-acyl groups"/>
    <property type="evidence" value="ECO:0007669"/>
    <property type="project" value="InterPro"/>
</dbReference>
<dbReference type="Pfam" id="PF00583">
    <property type="entry name" value="Acetyltransf_1"/>
    <property type="match status" value="1"/>
</dbReference>
<name>A0A5D4KE96_9BACI</name>
<dbReference type="InterPro" id="IPR000182">
    <property type="entry name" value="GNAT_dom"/>
</dbReference>
<dbReference type="PROSITE" id="PS51186">
    <property type="entry name" value="GNAT"/>
    <property type="match status" value="1"/>
</dbReference>
<keyword evidence="2" id="KW-0808">Transferase</keyword>
<reference evidence="2 3" key="1">
    <citation type="submission" date="2019-08" db="EMBL/GenBank/DDBJ databases">
        <title>Bacillus genomes from the desert of Cuatro Cienegas, Coahuila.</title>
        <authorList>
            <person name="Olmedo-Alvarez G."/>
        </authorList>
    </citation>
    <scope>NUCLEOTIDE SEQUENCE [LARGE SCALE GENOMIC DNA]</scope>
    <source>
        <strain evidence="2 3">CH40_1T</strain>
    </source>
</reference>
<comment type="caution">
    <text evidence="2">The sequence shown here is derived from an EMBL/GenBank/DDBJ whole genome shotgun (WGS) entry which is preliminary data.</text>
</comment>
<dbReference type="RefSeq" id="WP_148947062.1">
    <property type="nucleotide sequence ID" value="NZ_VTEH01000008.1"/>
</dbReference>
<evidence type="ECO:0000313" key="3">
    <source>
        <dbReference type="Proteomes" id="UP000323317"/>
    </source>
</evidence>
<gene>
    <name evidence="2" type="ORF">FZC79_12050</name>
</gene>
<dbReference type="SUPFAM" id="SSF55729">
    <property type="entry name" value="Acyl-CoA N-acyltransferases (Nat)"/>
    <property type="match status" value="1"/>
</dbReference>
<evidence type="ECO:0000259" key="1">
    <source>
        <dbReference type="PROSITE" id="PS51186"/>
    </source>
</evidence>
<dbReference type="EMBL" id="VTEH01000008">
    <property type="protein sequence ID" value="TYR75140.1"/>
    <property type="molecule type" value="Genomic_DNA"/>
</dbReference>
<feature type="domain" description="N-acetyltransferase" evidence="1">
    <location>
        <begin position="2"/>
        <end position="151"/>
    </location>
</feature>
<dbReference type="CDD" id="cd04301">
    <property type="entry name" value="NAT_SF"/>
    <property type="match status" value="1"/>
</dbReference>
<dbReference type="PANTHER" id="PTHR43415:SF3">
    <property type="entry name" value="GNAT-FAMILY ACETYLTRANSFERASE"/>
    <property type="match status" value="1"/>
</dbReference>
<evidence type="ECO:0000313" key="2">
    <source>
        <dbReference type="EMBL" id="TYR75140.1"/>
    </source>
</evidence>
<dbReference type="Proteomes" id="UP000323317">
    <property type="component" value="Unassembled WGS sequence"/>
</dbReference>
<proteinExistence type="predicted"/>
<dbReference type="AlphaFoldDB" id="A0A5D4KE96"/>
<sequence>MIRLVPMTSEEFEQFLERSVKNYAEQKTEAGNWTEEEALENSKSDFQRLLPERENSIDNRMFTIWKDEKSVGSIWIAKIAEDTGYIYDIYIDPDQQGKGYGKQAMLEIEKVAKDLGFSKIDLHVFGHNRKARNLYEMLDYEVTNVIMSKKI</sequence>
<dbReference type="PANTHER" id="PTHR43415">
    <property type="entry name" value="SPERMIDINE N(1)-ACETYLTRANSFERASE"/>
    <property type="match status" value="1"/>
</dbReference>
<organism evidence="2 3">
    <name type="scientific">Rossellomorea vietnamensis</name>
    <dbReference type="NCBI Taxonomy" id="218284"/>
    <lineage>
        <taxon>Bacteria</taxon>
        <taxon>Bacillati</taxon>
        <taxon>Bacillota</taxon>
        <taxon>Bacilli</taxon>
        <taxon>Bacillales</taxon>
        <taxon>Bacillaceae</taxon>
        <taxon>Rossellomorea</taxon>
    </lineage>
</organism>